<sequence length="72" mass="8283">MNLSKLASEVKLVLEKVESIRAEEAQEELIEETKSKSMSLERRRSLMNGHQKIIEGIISKTNALEKEWKEAL</sequence>
<dbReference type="EMBL" id="UYRW01016852">
    <property type="protein sequence ID" value="VDN03663.1"/>
    <property type="molecule type" value="Genomic_DNA"/>
</dbReference>
<accession>A0A182EZK3</accession>
<protein>
    <submittedName>
        <fullName evidence="3">Cell division protein ZapB</fullName>
    </submittedName>
</protein>
<dbReference type="AlphaFoldDB" id="A0A182EZK3"/>
<dbReference type="OrthoDB" id="10580434at2759"/>
<evidence type="ECO:0000313" key="3">
    <source>
        <dbReference type="WBParaSite" id="nOo.2.0.1.t13612-RA"/>
    </source>
</evidence>
<reference evidence="3" key="1">
    <citation type="submission" date="2016-06" db="UniProtKB">
        <authorList>
            <consortium name="WormBaseParasite"/>
        </authorList>
    </citation>
    <scope>IDENTIFICATION</scope>
</reference>
<name>A0A182EZK3_ONCOC</name>
<organism evidence="3">
    <name type="scientific">Onchocerca ochengi</name>
    <name type="common">Filarial nematode worm</name>
    <dbReference type="NCBI Taxonomy" id="42157"/>
    <lineage>
        <taxon>Eukaryota</taxon>
        <taxon>Metazoa</taxon>
        <taxon>Ecdysozoa</taxon>
        <taxon>Nematoda</taxon>
        <taxon>Chromadorea</taxon>
        <taxon>Rhabditida</taxon>
        <taxon>Spirurina</taxon>
        <taxon>Spiruromorpha</taxon>
        <taxon>Filarioidea</taxon>
        <taxon>Onchocercidae</taxon>
        <taxon>Onchocerca</taxon>
    </lineage>
</organism>
<evidence type="ECO:0000313" key="2">
    <source>
        <dbReference type="Proteomes" id="UP000271087"/>
    </source>
</evidence>
<evidence type="ECO:0000313" key="1">
    <source>
        <dbReference type="EMBL" id="VDN03663.1"/>
    </source>
</evidence>
<reference evidence="1 2" key="2">
    <citation type="submission" date="2018-08" db="EMBL/GenBank/DDBJ databases">
        <authorList>
            <person name="Laetsch R D."/>
            <person name="Stevens L."/>
            <person name="Kumar S."/>
            <person name="Blaxter L. M."/>
        </authorList>
    </citation>
    <scope>NUCLEOTIDE SEQUENCE [LARGE SCALE GENOMIC DNA]</scope>
</reference>
<keyword evidence="2" id="KW-1185">Reference proteome</keyword>
<dbReference type="STRING" id="42157.A0A182EZK3"/>
<dbReference type="Proteomes" id="UP000271087">
    <property type="component" value="Unassembled WGS sequence"/>
</dbReference>
<proteinExistence type="predicted"/>
<dbReference type="WBParaSite" id="nOo.2.0.1.t13612-RA">
    <property type="protein sequence ID" value="nOo.2.0.1.t13612-RA"/>
    <property type="gene ID" value="nOo.2.0.1.g13612"/>
</dbReference>
<gene>
    <name evidence="1" type="ORF">NOO_LOCUS13612</name>
</gene>